<evidence type="ECO:0000313" key="2">
    <source>
        <dbReference type="EMBL" id="APW65504.1"/>
    </source>
</evidence>
<evidence type="ECO:0000259" key="1">
    <source>
        <dbReference type="Pfam" id="PF03008"/>
    </source>
</evidence>
<dbReference type="PANTHER" id="PTHR34704:SF1">
    <property type="entry name" value="ATPASE"/>
    <property type="match status" value="1"/>
</dbReference>
<feature type="domain" description="DUF234" evidence="1">
    <location>
        <begin position="149"/>
        <end position="239"/>
    </location>
</feature>
<evidence type="ECO:0000313" key="3">
    <source>
        <dbReference type="Proteomes" id="UP000186074"/>
    </source>
</evidence>
<dbReference type="KEGG" id="alp:LPB137_06415"/>
<dbReference type="Pfam" id="PF03008">
    <property type="entry name" value="DUF234"/>
    <property type="match status" value="1"/>
</dbReference>
<dbReference type="PANTHER" id="PTHR34704">
    <property type="entry name" value="ATPASE"/>
    <property type="match status" value="1"/>
</dbReference>
<dbReference type="Proteomes" id="UP000186074">
    <property type="component" value="Chromosome"/>
</dbReference>
<dbReference type="OrthoDB" id="9801758at2"/>
<accession>A0A1P8KLR2</accession>
<proteinExistence type="predicted"/>
<sequence length="293" mass="33942">MLLIDDATKKQFKKFCEKNKPKDMETAIKYFTIFGGLDIKIDTTIPLKELIEKEILNKYSYLKNELTLFTGGYNVDQAILSGIALGDRRTTTSFKRAFVSFEEGMKCVEKLSERGVIEVEASQHFITNQRGDNKVAKKLLFTTPFLRFWYAFISPIYKGIKEGKYEEFYKNYENREAEFTDFVFEELCLELLTDLYKDDKLKNSGKYWDENNNIDLIARTTSGKLIAASCKYSNSKVKKSELTNLKNTCKEIGFEPDIFVLFTKTGFSNELKSLKGDTLKLYTEKSFKLLLED</sequence>
<keyword evidence="3" id="KW-1185">Reference proteome</keyword>
<dbReference type="STRING" id="1850254.LPB137_06415"/>
<dbReference type="AlphaFoldDB" id="A0A1P8KLR2"/>
<dbReference type="InterPro" id="IPR011335">
    <property type="entry name" value="Restrct_endonuc-II-like"/>
</dbReference>
<reference evidence="2 3" key="1">
    <citation type="submission" date="2017-01" db="EMBL/GenBank/DDBJ databases">
        <title>Genome sequencing of Arcobacter sp. LPB0137.</title>
        <authorList>
            <person name="Lee G.-W."/>
            <person name="Yi H."/>
        </authorList>
    </citation>
    <scope>NUCLEOTIDE SEQUENCE [LARGE SCALE GENOMIC DNA]</scope>
    <source>
        <strain evidence="2 3">LPB0137</strain>
    </source>
</reference>
<dbReference type="InterPro" id="IPR004256">
    <property type="entry name" value="DUF234"/>
</dbReference>
<gene>
    <name evidence="2" type="ORF">LPB137_06415</name>
</gene>
<name>A0A1P8KLR2_9BACT</name>
<dbReference type="EMBL" id="CP019070">
    <property type="protein sequence ID" value="APW65504.1"/>
    <property type="molecule type" value="Genomic_DNA"/>
</dbReference>
<organism evidence="2 3">
    <name type="scientific">Poseidonibacter parvus</name>
    <dbReference type="NCBI Taxonomy" id="1850254"/>
    <lineage>
        <taxon>Bacteria</taxon>
        <taxon>Pseudomonadati</taxon>
        <taxon>Campylobacterota</taxon>
        <taxon>Epsilonproteobacteria</taxon>
        <taxon>Campylobacterales</taxon>
        <taxon>Arcobacteraceae</taxon>
        <taxon>Poseidonibacter</taxon>
    </lineage>
</organism>
<protein>
    <recommendedName>
        <fullName evidence="1">DUF234 domain-containing protein</fullName>
    </recommendedName>
</protein>
<dbReference type="SUPFAM" id="SSF52980">
    <property type="entry name" value="Restriction endonuclease-like"/>
    <property type="match status" value="1"/>
</dbReference>